<evidence type="ECO:0000313" key="2">
    <source>
        <dbReference type="Proteomes" id="UP001519273"/>
    </source>
</evidence>
<sequence length="246" mass="27055">MSTFQSTTYKPLIGITSTLVSIRPGTAGSYVADGYFEGLARYGAIPVVIPLMSDEEVVKELIERVDGVLFSGGEDIGPHLYGEMPHPKLGEVMPKRDRLEMAAIRHALSLGKPVLGICRGVQVLNVAMGGTLVQDLPSQEPGSGQHMQKAPRPEPTHYVDIQPNTQLHEIFQKERVFTNSFHHQAVKSVAPGFTASAFAQDGVIEAIESRDYRFAVGVQWHPENMWLEDADMAKLCEAFIKAARQK</sequence>
<evidence type="ECO:0000313" key="1">
    <source>
        <dbReference type="EMBL" id="MBP1937032.1"/>
    </source>
</evidence>
<dbReference type="PROSITE" id="PS51273">
    <property type="entry name" value="GATASE_TYPE_1"/>
    <property type="match status" value="1"/>
</dbReference>
<dbReference type="Pfam" id="PF07722">
    <property type="entry name" value="Peptidase_C26"/>
    <property type="match status" value="1"/>
</dbReference>
<protein>
    <submittedName>
        <fullName evidence="1">Glutamine amidotransferase</fullName>
    </submittedName>
</protein>
<gene>
    <name evidence="1" type="ORF">J2Z20_001914</name>
</gene>
<organism evidence="1 2">
    <name type="scientific">Paenibacillus sediminis</name>
    <dbReference type="NCBI Taxonomy" id="664909"/>
    <lineage>
        <taxon>Bacteria</taxon>
        <taxon>Bacillati</taxon>
        <taxon>Bacillota</taxon>
        <taxon>Bacilli</taxon>
        <taxon>Bacillales</taxon>
        <taxon>Paenibacillaceae</taxon>
        <taxon>Paenibacillus</taxon>
    </lineage>
</organism>
<dbReference type="Gene3D" id="3.40.50.880">
    <property type="match status" value="1"/>
</dbReference>
<dbReference type="CDD" id="cd01745">
    <property type="entry name" value="GATase1_2"/>
    <property type="match status" value="1"/>
</dbReference>
<keyword evidence="1" id="KW-0315">Glutamine amidotransferase</keyword>
<accession>A0ABS4H3U2</accession>
<dbReference type="EMBL" id="JAGGKP010000003">
    <property type="protein sequence ID" value="MBP1937032.1"/>
    <property type="molecule type" value="Genomic_DNA"/>
</dbReference>
<dbReference type="InterPro" id="IPR011697">
    <property type="entry name" value="Peptidase_C26"/>
</dbReference>
<comment type="caution">
    <text evidence="1">The sequence shown here is derived from an EMBL/GenBank/DDBJ whole genome shotgun (WGS) entry which is preliminary data.</text>
</comment>
<proteinExistence type="predicted"/>
<reference evidence="1 2" key="1">
    <citation type="submission" date="2021-03" db="EMBL/GenBank/DDBJ databases">
        <title>Genomic Encyclopedia of Type Strains, Phase IV (KMG-IV): sequencing the most valuable type-strain genomes for metagenomic binning, comparative biology and taxonomic classification.</title>
        <authorList>
            <person name="Goeker M."/>
        </authorList>
    </citation>
    <scope>NUCLEOTIDE SEQUENCE [LARGE SCALE GENOMIC DNA]</scope>
    <source>
        <strain evidence="1 2">DSM 23491</strain>
    </source>
</reference>
<dbReference type="PANTHER" id="PTHR43235">
    <property type="entry name" value="GLUTAMINE AMIDOTRANSFERASE PB2B2.05-RELATED"/>
    <property type="match status" value="1"/>
</dbReference>
<dbReference type="RefSeq" id="WP_209848689.1">
    <property type="nucleotide sequence ID" value="NZ_CBCRVE010000006.1"/>
</dbReference>
<dbReference type="InterPro" id="IPR044668">
    <property type="entry name" value="PuuD-like"/>
</dbReference>
<dbReference type="SUPFAM" id="SSF52317">
    <property type="entry name" value="Class I glutamine amidotransferase-like"/>
    <property type="match status" value="1"/>
</dbReference>
<dbReference type="Proteomes" id="UP001519273">
    <property type="component" value="Unassembled WGS sequence"/>
</dbReference>
<keyword evidence="2" id="KW-1185">Reference proteome</keyword>
<dbReference type="PANTHER" id="PTHR43235:SF1">
    <property type="entry name" value="GLUTAMINE AMIDOTRANSFERASE PB2B2.05-RELATED"/>
    <property type="match status" value="1"/>
</dbReference>
<dbReference type="InterPro" id="IPR029062">
    <property type="entry name" value="Class_I_gatase-like"/>
</dbReference>
<name>A0ABS4H3U2_9BACL</name>